<gene>
    <name evidence="2" type="ORF">SAMN05428998_102261</name>
</gene>
<protein>
    <recommendedName>
        <fullName evidence="4">Outer membrane surface antigen</fullName>
    </recommendedName>
</protein>
<evidence type="ECO:0000313" key="3">
    <source>
        <dbReference type="Proteomes" id="UP000192917"/>
    </source>
</evidence>
<feature type="chain" id="PRO_5012079785" description="Outer membrane surface antigen" evidence="1">
    <location>
        <begin position="22"/>
        <end position="123"/>
    </location>
</feature>
<sequence>MRKCLPLLALLLLLSACASEAKYQSMLDGWVGASEHDLIQAWGPPDSSYQNDEAKYLTWKRQYQNYMPGTPPSYVTHSVGNQVYTTPIGGSPGYLFSSSCKTTFTVIDDRVTGWRVEGNACRM</sequence>
<dbReference type="Proteomes" id="UP000192917">
    <property type="component" value="Unassembled WGS sequence"/>
</dbReference>
<proteinExistence type="predicted"/>
<dbReference type="STRING" id="560819.SAMN05428998_102261"/>
<feature type="signal peptide" evidence="1">
    <location>
        <begin position="1"/>
        <end position="21"/>
    </location>
</feature>
<keyword evidence="3" id="KW-1185">Reference proteome</keyword>
<evidence type="ECO:0000256" key="1">
    <source>
        <dbReference type="SAM" id="SignalP"/>
    </source>
</evidence>
<evidence type="ECO:0000313" key="2">
    <source>
        <dbReference type="EMBL" id="SME99291.1"/>
    </source>
</evidence>
<accession>A0A1Y6BA09</accession>
<reference evidence="2 3" key="1">
    <citation type="submission" date="2017-04" db="EMBL/GenBank/DDBJ databases">
        <authorList>
            <person name="Afonso C.L."/>
            <person name="Miller P.J."/>
            <person name="Scott M.A."/>
            <person name="Spackman E."/>
            <person name="Goraichik I."/>
            <person name="Dimitrov K.M."/>
            <person name="Suarez D.L."/>
            <person name="Swayne D.E."/>
        </authorList>
    </citation>
    <scope>NUCLEOTIDE SEQUENCE [LARGE SCALE GENOMIC DNA]</scope>
    <source>
        <strain evidence="2 3">USBA 355</strain>
    </source>
</reference>
<keyword evidence="1" id="KW-0732">Signal</keyword>
<name>A0A1Y6BA09_9PROT</name>
<evidence type="ECO:0008006" key="4">
    <source>
        <dbReference type="Google" id="ProtNLM"/>
    </source>
</evidence>
<dbReference type="RefSeq" id="WP_085121330.1">
    <property type="nucleotide sequence ID" value="NZ_FWZX01000002.1"/>
</dbReference>
<organism evidence="2 3">
    <name type="scientific">Tistlia consotensis USBA 355</name>
    <dbReference type="NCBI Taxonomy" id="560819"/>
    <lineage>
        <taxon>Bacteria</taxon>
        <taxon>Pseudomonadati</taxon>
        <taxon>Pseudomonadota</taxon>
        <taxon>Alphaproteobacteria</taxon>
        <taxon>Rhodospirillales</taxon>
        <taxon>Rhodovibrionaceae</taxon>
        <taxon>Tistlia</taxon>
    </lineage>
</organism>
<dbReference type="PROSITE" id="PS51257">
    <property type="entry name" value="PROKAR_LIPOPROTEIN"/>
    <property type="match status" value="1"/>
</dbReference>
<dbReference type="EMBL" id="FWZX01000002">
    <property type="protein sequence ID" value="SME99291.1"/>
    <property type="molecule type" value="Genomic_DNA"/>
</dbReference>
<dbReference type="AlphaFoldDB" id="A0A1Y6BA09"/>